<accession>A0A1A3NRR7</accession>
<proteinExistence type="predicted"/>
<feature type="compositionally biased region" description="Basic residues" evidence="1">
    <location>
        <begin position="1"/>
        <end position="22"/>
    </location>
</feature>
<dbReference type="AlphaFoldDB" id="A0A1A3NRR7"/>
<comment type="caution">
    <text evidence="2">The sequence shown here is derived from an EMBL/GenBank/DDBJ whole genome shotgun (WGS) entry which is preliminary data.</text>
</comment>
<evidence type="ECO:0000313" key="3">
    <source>
        <dbReference type="Proteomes" id="UP000093928"/>
    </source>
</evidence>
<gene>
    <name evidence="2" type="ORF">A5634_02605</name>
</gene>
<organism evidence="2 3">
    <name type="scientific">Mycobacterium asiaticum</name>
    <dbReference type="NCBI Taxonomy" id="1790"/>
    <lineage>
        <taxon>Bacteria</taxon>
        <taxon>Bacillati</taxon>
        <taxon>Actinomycetota</taxon>
        <taxon>Actinomycetes</taxon>
        <taxon>Mycobacteriales</taxon>
        <taxon>Mycobacteriaceae</taxon>
        <taxon>Mycobacterium</taxon>
    </lineage>
</organism>
<evidence type="ECO:0000256" key="1">
    <source>
        <dbReference type="SAM" id="MobiDB-lite"/>
    </source>
</evidence>
<dbReference type="Proteomes" id="UP000093928">
    <property type="component" value="Unassembled WGS sequence"/>
</dbReference>
<feature type="region of interest" description="Disordered" evidence="1">
    <location>
        <begin position="1"/>
        <end position="26"/>
    </location>
</feature>
<reference evidence="2 3" key="1">
    <citation type="submission" date="2016-06" db="EMBL/GenBank/DDBJ databases">
        <authorList>
            <person name="Kjaerup R.B."/>
            <person name="Dalgaard T.S."/>
            <person name="Juul-Madsen H.R."/>
        </authorList>
    </citation>
    <scope>NUCLEOTIDE SEQUENCE [LARGE SCALE GENOMIC DNA]</scope>
    <source>
        <strain evidence="2 3">1165133.8</strain>
    </source>
</reference>
<evidence type="ECO:0000313" key="2">
    <source>
        <dbReference type="EMBL" id="OBK24763.1"/>
    </source>
</evidence>
<sequence>MSDKRKRRKAKQARRDARRMRSARREQPEEFHLVDAVREALASEHPLELLSTVSMIIEATEPGQDLLLQSEESEVIGLDELVDSFIDVRVPETTALLAVLSEMVDDEVLQLRCQRELSTREDDLPSWITDLGQTHIDRVVRMTHVLGDGDELMLSVRLPIDQELTCAVYIDHALTSEVSDAFFVPASLEEVLDVAKRSRTDPDTFFVEMSLADARAWMRRGVEVDGLLSGLQESDTWPASRPLLRWLARLLPEGGSGYQTPSLDTAELDDLFDKFFASPAGMRFDDDDHRKLLQICVDDGTGDPLRWSARRLQDLPDALLPLEECFYDPTDVVNCVLDLPDLMRAYVPFAHAVSGIREELTAEAQAAIDEIEPEYREMVMEEARYLDDES</sequence>
<name>A0A1A3NRR7_MYCAS</name>
<protein>
    <submittedName>
        <fullName evidence="2">Uncharacterized protein</fullName>
    </submittedName>
</protein>
<dbReference type="EMBL" id="LZLS01000154">
    <property type="protein sequence ID" value="OBK24763.1"/>
    <property type="molecule type" value="Genomic_DNA"/>
</dbReference>